<evidence type="ECO:0000313" key="2">
    <source>
        <dbReference type="EMBL" id="MFC0200463.1"/>
    </source>
</evidence>
<proteinExistence type="predicted"/>
<comment type="caution">
    <text evidence="2">The sequence shown here is derived from an EMBL/GenBank/DDBJ whole genome shotgun (WGS) entry which is preliminary data.</text>
</comment>
<evidence type="ECO:0000256" key="1">
    <source>
        <dbReference type="SAM" id="SignalP"/>
    </source>
</evidence>
<keyword evidence="3" id="KW-1185">Reference proteome</keyword>
<organism evidence="2 3">
    <name type="scientific">Paracoccus rhizosphaerae</name>
    <dbReference type="NCBI Taxonomy" id="1133347"/>
    <lineage>
        <taxon>Bacteria</taxon>
        <taxon>Pseudomonadati</taxon>
        <taxon>Pseudomonadota</taxon>
        <taxon>Alphaproteobacteria</taxon>
        <taxon>Rhodobacterales</taxon>
        <taxon>Paracoccaceae</taxon>
        <taxon>Paracoccus</taxon>
    </lineage>
</organism>
<keyword evidence="1" id="KW-0732">Signal</keyword>
<evidence type="ECO:0008006" key="4">
    <source>
        <dbReference type="Google" id="ProtNLM"/>
    </source>
</evidence>
<dbReference type="Proteomes" id="UP001589795">
    <property type="component" value="Unassembled WGS sequence"/>
</dbReference>
<feature type="signal peptide" evidence="1">
    <location>
        <begin position="1"/>
        <end position="23"/>
    </location>
</feature>
<accession>A0ABV6CI86</accession>
<sequence>MRIPAIGLCGVILLMAACGDTTAERAATGGVAGAVVGGPVGAAVGGTIGATTSAP</sequence>
<name>A0ABV6CI86_9RHOB</name>
<evidence type="ECO:0000313" key="3">
    <source>
        <dbReference type="Proteomes" id="UP001589795"/>
    </source>
</evidence>
<gene>
    <name evidence="2" type="ORF">ACFFIZ_09060</name>
</gene>
<feature type="chain" id="PRO_5045455105" description="YMGG-like Gly-zipper" evidence="1">
    <location>
        <begin position="24"/>
        <end position="55"/>
    </location>
</feature>
<dbReference type="PROSITE" id="PS51257">
    <property type="entry name" value="PROKAR_LIPOPROTEIN"/>
    <property type="match status" value="1"/>
</dbReference>
<protein>
    <recommendedName>
        <fullName evidence="4">YMGG-like Gly-zipper</fullName>
    </recommendedName>
</protein>
<dbReference type="EMBL" id="JBHLWQ010000079">
    <property type="protein sequence ID" value="MFC0200463.1"/>
    <property type="molecule type" value="Genomic_DNA"/>
</dbReference>
<reference evidence="2 3" key="1">
    <citation type="submission" date="2024-09" db="EMBL/GenBank/DDBJ databases">
        <authorList>
            <person name="Sun Q."/>
            <person name="Mori K."/>
        </authorList>
    </citation>
    <scope>NUCLEOTIDE SEQUENCE [LARGE SCALE GENOMIC DNA]</scope>
    <source>
        <strain evidence="2 3">CCM 7904</strain>
    </source>
</reference>
<dbReference type="RefSeq" id="WP_265508140.1">
    <property type="nucleotide sequence ID" value="NZ_JAOTBE010000058.1"/>
</dbReference>